<dbReference type="Pfam" id="PF02954">
    <property type="entry name" value="HTH_8"/>
    <property type="match status" value="1"/>
</dbReference>
<dbReference type="InterPro" id="IPR003593">
    <property type="entry name" value="AAA+_ATPase"/>
</dbReference>
<dbReference type="PANTHER" id="PTHR32071:SF57">
    <property type="entry name" value="C4-DICARBOXYLATE TRANSPORT TRANSCRIPTIONAL REGULATORY PROTEIN DCTD"/>
    <property type="match status" value="1"/>
</dbReference>
<dbReference type="GO" id="GO:0043565">
    <property type="term" value="F:sequence-specific DNA binding"/>
    <property type="evidence" value="ECO:0007669"/>
    <property type="project" value="InterPro"/>
</dbReference>
<dbReference type="InterPro" id="IPR002197">
    <property type="entry name" value="HTH_Fis"/>
</dbReference>
<accession>A0A5K7Z039</accession>
<dbReference type="InterPro" id="IPR027417">
    <property type="entry name" value="P-loop_NTPase"/>
</dbReference>
<dbReference type="PROSITE" id="PS00676">
    <property type="entry name" value="SIGMA54_INTERACT_2"/>
    <property type="match status" value="1"/>
</dbReference>
<dbReference type="AlphaFoldDB" id="A0A5K7Z039"/>
<name>A0A5K7Z039_9BACT</name>
<dbReference type="CDD" id="cd00009">
    <property type="entry name" value="AAA"/>
    <property type="match status" value="1"/>
</dbReference>
<reference evidence="9 10" key="1">
    <citation type="submission" date="2019-11" db="EMBL/GenBank/DDBJ databases">
        <title>Comparative genomics of hydrocarbon-degrading Desulfosarcina strains.</title>
        <authorList>
            <person name="Watanabe M."/>
            <person name="Kojima H."/>
            <person name="Fukui M."/>
        </authorList>
    </citation>
    <scope>NUCLEOTIDE SEQUENCE [LARGE SCALE GENOMIC DNA]</scope>
    <source>
        <strain evidence="9 10">PP31</strain>
    </source>
</reference>
<dbReference type="InterPro" id="IPR058031">
    <property type="entry name" value="AAA_lid_NorR"/>
</dbReference>
<dbReference type="GO" id="GO:0005524">
    <property type="term" value="F:ATP binding"/>
    <property type="evidence" value="ECO:0007669"/>
    <property type="project" value="UniProtKB-KW"/>
</dbReference>
<protein>
    <submittedName>
        <fullName evidence="9">Acetoacetate metabolism regulatory protein AtoC</fullName>
    </submittedName>
</protein>
<dbReference type="Pfam" id="PF25601">
    <property type="entry name" value="AAA_lid_14"/>
    <property type="match status" value="1"/>
</dbReference>
<gene>
    <name evidence="9" type="ORF">DSCW_09500</name>
</gene>
<feature type="domain" description="Response regulatory" evidence="8">
    <location>
        <begin position="24"/>
        <end position="138"/>
    </location>
</feature>
<evidence type="ECO:0000256" key="5">
    <source>
        <dbReference type="ARBA" id="ARBA00023163"/>
    </source>
</evidence>
<evidence type="ECO:0000256" key="2">
    <source>
        <dbReference type="ARBA" id="ARBA00022840"/>
    </source>
</evidence>
<evidence type="ECO:0000256" key="4">
    <source>
        <dbReference type="ARBA" id="ARBA00023125"/>
    </source>
</evidence>
<keyword evidence="6" id="KW-0597">Phosphoprotein</keyword>
<feature type="domain" description="Sigma-54 factor interaction" evidence="7">
    <location>
        <begin position="163"/>
        <end position="392"/>
    </location>
</feature>
<dbReference type="PROSITE" id="PS50110">
    <property type="entry name" value="RESPONSE_REGULATORY"/>
    <property type="match status" value="1"/>
</dbReference>
<dbReference type="SUPFAM" id="SSF52540">
    <property type="entry name" value="P-loop containing nucleoside triphosphate hydrolases"/>
    <property type="match status" value="1"/>
</dbReference>
<evidence type="ECO:0000256" key="1">
    <source>
        <dbReference type="ARBA" id="ARBA00022741"/>
    </source>
</evidence>
<dbReference type="InterPro" id="IPR001789">
    <property type="entry name" value="Sig_transdc_resp-reg_receiver"/>
</dbReference>
<sequence length="470" mass="52605">MRIGQGKLSIIVTLFNRPVMQKYKILFVDDDQQILSIVGQFLGRCGFDVTTESNGLKAIEKVRATHYTVVFTDLIMPELNGMDLLKQIKEISPATEVIVVSGYGTIESAIEAMKLGSYDFLQKPINFDRFKILIDRIIEKQELEEENQRIRSRLKERYKYDELVGMSPKMQEIYTIIDRISSSSPTVLIQGESGTGKELTANVIHNNSDRKDGPFIPVNCGAIAESLLERELFGHVKGAFTGASKDSIGLFKAADGGTIFLDEIAEVSPAVQVSLLRVLQEKKVRPVGDTRENQVDVRVIAATNKKLDEAIQKQLFREDLYYRLNVISITMPPLREIREDIPLLINHFIAKHQGSNSTASPEVSPEAMAKLMAYAWPGNVRQLENVVRRAFALGIDEVVDIDDLPEEIARQIGKPIPSDADLNLKTVERKTIQRALQKAGGNKAEAAKLLGVNTTTVYRKMARYDIEDGR</sequence>
<dbReference type="Pfam" id="PF00158">
    <property type="entry name" value="Sigma54_activat"/>
    <property type="match status" value="1"/>
</dbReference>
<evidence type="ECO:0000256" key="6">
    <source>
        <dbReference type="PROSITE-ProRule" id="PRU00169"/>
    </source>
</evidence>
<dbReference type="PROSITE" id="PS50045">
    <property type="entry name" value="SIGMA54_INTERACT_4"/>
    <property type="match status" value="1"/>
</dbReference>
<keyword evidence="3" id="KW-0805">Transcription regulation</keyword>
<dbReference type="OrthoDB" id="236556at2"/>
<keyword evidence="2" id="KW-0067">ATP-binding</keyword>
<dbReference type="GO" id="GO:0006355">
    <property type="term" value="P:regulation of DNA-templated transcription"/>
    <property type="evidence" value="ECO:0007669"/>
    <property type="project" value="InterPro"/>
</dbReference>
<dbReference type="PROSITE" id="PS00688">
    <property type="entry name" value="SIGMA54_INTERACT_3"/>
    <property type="match status" value="1"/>
</dbReference>
<dbReference type="Proteomes" id="UP000427769">
    <property type="component" value="Chromosome"/>
</dbReference>
<keyword evidence="1" id="KW-0547">Nucleotide-binding</keyword>
<dbReference type="SMART" id="SM00382">
    <property type="entry name" value="AAA"/>
    <property type="match status" value="1"/>
</dbReference>
<dbReference type="SUPFAM" id="SSF46689">
    <property type="entry name" value="Homeodomain-like"/>
    <property type="match status" value="1"/>
</dbReference>
<dbReference type="RefSeq" id="WP_155302631.1">
    <property type="nucleotide sequence ID" value="NZ_AP021875.1"/>
</dbReference>
<dbReference type="Pfam" id="PF00072">
    <property type="entry name" value="Response_reg"/>
    <property type="match status" value="1"/>
</dbReference>
<keyword evidence="5" id="KW-0804">Transcription</keyword>
<evidence type="ECO:0000313" key="10">
    <source>
        <dbReference type="Proteomes" id="UP000427769"/>
    </source>
</evidence>
<keyword evidence="4" id="KW-0238">DNA-binding</keyword>
<dbReference type="InterPro" id="IPR025943">
    <property type="entry name" value="Sigma_54_int_dom_ATP-bd_2"/>
</dbReference>
<evidence type="ECO:0000259" key="8">
    <source>
        <dbReference type="PROSITE" id="PS50110"/>
    </source>
</evidence>
<dbReference type="InterPro" id="IPR011006">
    <property type="entry name" value="CheY-like_superfamily"/>
</dbReference>
<dbReference type="KEGG" id="dwd:DSCW_09500"/>
<dbReference type="InterPro" id="IPR025944">
    <property type="entry name" value="Sigma_54_int_dom_CS"/>
</dbReference>
<dbReference type="Gene3D" id="3.40.50.2300">
    <property type="match status" value="1"/>
</dbReference>
<evidence type="ECO:0000256" key="3">
    <source>
        <dbReference type="ARBA" id="ARBA00023015"/>
    </source>
</evidence>
<dbReference type="FunFam" id="3.40.50.300:FF:000006">
    <property type="entry name" value="DNA-binding transcriptional regulator NtrC"/>
    <property type="match status" value="1"/>
</dbReference>
<dbReference type="EMBL" id="AP021875">
    <property type="protein sequence ID" value="BBO73533.1"/>
    <property type="molecule type" value="Genomic_DNA"/>
</dbReference>
<dbReference type="PANTHER" id="PTHR32071">
    <property type="entry name" value="TRANSCRIPTIONAL REGULATORY PROTEIN"/>
    <property type="match status" value="1"/>
</dbReference>
<evidence type="ECO:0000259" key="7">
    <source>
        <dbReference type="PROSITE" id="PS50045"/>
    </source>
</evidence>
<dbReference type="InterPro" id="IPR009057">
    <property type="entry name" value="Homeodomain-like_sf"/>
</dbReference>
<organism evidence="9 10">
    <name type="scientific">Desulfosarcina widdelii</name>
    <dbReference type="NCBI Taxonomy" id="947919"/>
    <lineage>
        <taxon>Bacteria</taxon>
        <taxon>Pseudomonadati</taxon>
        <taxon>Thermodesulfobacteriota</taxon>
        <taxon>Desulfobacteria</taxon>
        <taxon>Desulfobacterales</taxon>
        <taxon>Desulfosarcinaceae</taxon>
        <taxon>Desulfosarcina</taxon>
    </lineage>
</organism>
<dbReference type="InterPro" id="IPR002078">
    <property type="entry name" value="Sigma_54_int"/>
</dbReference>
<dbReference type="Gene3D" id="1.10.8.60">
    <property type="match status" value="1"/>
</dbReference>
<evidence type="ECO:0000313" key="9">
    <source>
        <dbReference type="EMBL" id="BBO73533.1"/>
    </source>
</evidence>
<keyword evidence="10" id="KW-1185">Reference proteome</keyword>
<dbReference type="PRINTS" id="PR01590">
    <property type="entry name" value="HTHFIS"/>
</dbReference>
<proteinExistence type="predicted"/>
<dbReference type="GO" id="GO:0000160">
    <property type="term" value="P:phosphorelay signal transduction system"/>
    <property type="evidence" value="ECO:0007669"/>
    <property type="project" value="InterPro"/>
</dbReference>
<dbReference type="SUPFAM" id="SSF52172">
    <property type="entry name" value="CheY-like"/>
    <property type="match status" value="1"/>
</dbReference>
<dbReference type="Gene3D" id="3.40.50.300">
    <property type="entry name" value="P-loop containing nucleotide triphosphate hydrolases"/>
    <property type="match status" value="1"/>
</dbReference>
<dbReference type="SMART" id="SM00448">
    <property type="entry name" value="REC"/>
    <property type="match status" value="1"/>
</dbReference>
<dbReference type="Gene3D" id="1.10.10.60">
    <property type="entry name" value="Homeodomain-like"/>
    <property type="match status" value="1"/>
</dbReference>
<feature type="modified residue" description="4-aspartylphosphate" evidence="6">
    <location>
        <position position="73"/>
    </location>
</feature>